<comment type="caution">
    <text evidence="2">The sequence shown here is derived from an EMBL/GenBank/DDBJ whole genome shotgun (WGS) entry which is preliminary data.</text>
</comment>
<organism evidence="2 3">
    <name type="scientific">Bacillus pseudomycoides</name>
    <dbReference type="NCBI Taxonomy" id="64104"/>
    <lineage>
        <taxon>Bacteria</taxon>
        <taxon>Bacillati</taxon>
        <taxon>Bacillota</taxon>
        <taxon>Bacilli</taxon>
        <taxon>Bacillales</taxon>
        <taxon>Bacillaceae</taxon>
        <taxon>Bacillus</taxon>
        <taxon>Bacillus cereus group</taxon>
    </lineage>
</organism>
<proteinExistence type="predicted"/>
<protein>
    <submittedName>
        <fullName evidence="2">Uncharacterized protein</fullName>
    </submittedName>
</protein>
<feature type="transmembrane region" description="Helical" evidence="1">
    <location>
        <begin position="39"/>
        <end position="59"/>
    </location>
</feature>
<evidence type="ECO:0000256" key="1">
    <source>
        <dbReference type="SAM" id="Phobius"/>
    </source>
</evidence>
<dbReference type="AlphaFoldDB" id="A0AA91VAG3"/>
<evidence type="ECO:0000313" key="3">
    <source>
        <dbReference type="Proteomes" id="UP000221020"/>
    </source>
</evidence>
<gene>
    <name evidence="2" type="ORF">CON65_16485</name>
</gene>
<keyword evidence="1" id="KW-0472">Membrane</keyword>
<keyword evidence="1" id="KW-1133">Transmembrane helix</keyword>
<dbReference type="EMBL" id="NVOR01000059">
    <property type="protein sequence ID" value="PED81601.1"/>
    <property type="molecule type" value="Genomic_DNA"/>
</dbReference>
<dbReference type="RefSeq" id="WP_097899524.1">
    <property type="nucleotide sequence ID" value="NZ_NVOR01000059.1"/>
</dbReference>
<keyword evidence="1" id="KW-0812">Transmembrane</keyword>
<sequence length="69" mass="7786">MKRKVYSPKAYRAISVSYIALAITIFAMFMFNFVTKGDYSLVLGIIPIIIASLFVGGYYHKLSINTKET</sequence>
<feature type="transmembrane region" description="Helical" evidence="1">
    <location>
        <begin position="12"/>
        <end position="33"/>
    </location>
</feature>
<dbReference type="Proteomes" id="UP000221020">
    <property type="component" value="Unassembled WGS sequence"/>
</dbReference>
<accession>A0AA91VAG3</accession>
<reference evidence="2 3" key="1">
    <citation type="submission" date="2017-09" db="EMBL/GenBank/DDBJ databases">
        <title>Large-scale bioinformatics analysis of Bacillus genomes uncovers conserved roles of natural products in bacterial physiology.</title>
        <authorList>
            <consortium name="Agbiome Team Llc"/>
            <person name="Bleich R.M."/>
            <person name="Grubbs K.J."/>
            <person name="Santa Maria K.C."/>
            <person name="Allen S.E."/>
            <person name="Farag S."/>
            <person name="Shank E.A."/>
            <person name="Bowers A."/>
        </authorList>
    </citation>
    <scope>NUCLEOTIDE SEQUENCE [LARGE SCALE GENOMIC DNA]</scope>
    <source>
        <strain evidence="2 3">AFS092012</strain>
    </source>
</reference>
<name>A0AA91VAG3_9BACI</name>
<evidence type="ECO:0000313" key="2">
    <source>
        <dbReference type="EMBL" id="PED81601.1"/>
    </source>
</evidence>